<gene>
    <name evidence="1" type="ORF">COW36_23605</name>
</gene>
<sequence>MAEKKGGLCPIMSFRASFSKDAAVPCVGDKCAFWDDLYGKCGQIAQAERLSDSLQRVHEKLHDMMIKM</sequence>
<evidence type="ECO:0000313" key="2">
    <source>
        <dbReference type="Proteomes" id="UP000231019"/>
    </source>
</evidence>
<reference evidence="1 2" key="1">
    <citation type="submission" date="2017-09" db="EMBL/GenBank/DDBJ databases">
        <title>Depth-based differentiation of microbial function through sediment-hosted aquifers and enrichment of novel symbionts in the deep terrestrial subsurface.</title>
        <authorList>
            <person name="Probst A.J."/>
            <person name="Ladd B."/>
            <person name="Jarett J.K."/>
            <person name="Geller-Mcgrath D.E."/>
            <person name="Sieber C.M."/>
            <person name="Emerson J.B."/>
            <person name="Anantharaman K."/>
            <person name="Thomas B.C."/>
            <person name="Malmstrom R."/>
            <person name="Stieglmeier M."/>
            <person name="Klingl A."/>
            <person name="Woyke T."/>
            <person name="Ryan C.M."/>
            <person name="Banfield J.F."/>
        </authorList>
    </citation>
    <scope>NUCLEOTIDE SEQUENCE [LARGE SCALE GENOMIC DNA]</scope>
    <source>
        <strain evidence="1">CG17_big_fil_post_rev_8_21_14_2_50_48_46</strain>
    </source>
</reference>
<dbReference type="AlphaFoldDB" id="A0A2M7FYZ8"/>
<evidence type="ECO:0000313" key="1">
    <source>
        <dbReference type="EMBL" id="PIW14023.1"/>
    </source>
</evidence>
<dbReference type="EMBL" id="PFFQ01000065">
    <property type="protein sequence ID" value="PIW14023.1"/>
    <property type="molecule type" value="Genomic_DNA"/>
</dbReference>
<name>A0A2M7FYZ8_9BACT</name>
<dbReference type="Proteomes" id="UP000231019">
    <property type="component" value="Unassembled WGS sequence"/>
</dbReference>
<protein>
    <submittedName>
        <fullName evidence="1">Uncharacterized protein</fullName>
    </submittedName>
</protein>
<comment type="caution">
    <text evidence="1">The sequence shown here is derived from an EMBL/GenBank/DDBJ whole genome shotgun (WGS) entry which is preliminary data.</text>
</comment>
<accession>A0A2M7FYZ8</accession>
<proteinExistence type="predicted"/>
<organism evidence="1 2">
    <name type="scientific">bacterium (Candidatus Blackallbacteria) CG17_big_fil_post_rev_8_21_14_2_50_48_46</name>
    <dbReference type="NCBI Taxonomy" id="2014261"/>
    <lineage>
        <taxon>Bacteria</taxon>
        <taxon>Candidatus Blackallbacteria</taxon>
    </lineage>
</organism>